<dbReference type="EMBL" id="CAJFDI010000003">
    <property type="protein sequence ID" value="CAD5222271.1"/>
    <property type="molecule type" value="Genomic_DNA"/>
</dbReference>
<dbReference type="WBParaSite" id="BXY_1520600.1">
    <property type="protein sequence ID" value="BXY_1520600.1"/>
    <property type="gene ID" value="BXY_1520600"/>
</dbReference>
<reference evidence="3" key="2">
    <citation type="submission" date="2020-08" db="EMBL/GenBank/DDBJ databases">
        <authorList>
            <person name="Kikuchi T."/>
        </authorList>
    </citation>
    <scope>NUCLEOTIDE SEQUENCE</scope>
    <source>
        <strain evidence="2">Ka4C1</strain>
    </source>
</reference>
<evidence type="ECO:0000256" key="1">
    <source>
        <dbReference type="SAM" id="SignalP"/>
    </source>
</evidence>
<proteinExistence type="predicted"/>
<dbReference type="Proteomes" id="UP000582659">
    <property type="component" value="Unassembled WGS sequence"/>
</dbReference>
<dbReference type="EMBL" id="CAJFCV020000003">
    <property type="protein sequence ID" value="CAG9109642.1"/>
    <property type="molecule type" value="Genomic_DNA"/>
</dbReference>
<feature type="signal peptide" evidence="1">
    <location>
        <begin position="1"/>
        <end position="20"/>
    </location>
</feature>
<evidence type="ECO:0000313" key="6">
    <source>
        <dbReference type="WBParaSite" id="BXY_1520600.1"/>
    </source>
</evidence>
<dbReference type="Proteomes" id="UP000659654">
    <property type="component" value="Unassembled WGS sequence"/>
</dbReference>
<dbReference type="PANTHER" id="PTHR34401">
    <property type="entry name" value="PROTEIN CBG12388-RELATED"/>
    <property type="match status" value="1"/>
</dbReference>
<evidence type="ECO:0000313" key="2">
    <source>
        <dbReference type="EMBL" id="CAD5222271.1"/>
    </source>
</evidence>
<name>A0A1I7SQ61_BURXY</name>
<evidence type="ECO:0000313" key="3">
    <source>
        <dbReference type="EMBL" id="CAG9109642.1"/>
    </source>
</evidence>
<dbReference type="Proteomes" id="UP000095284">
    <property type="component" value="Unplaced"/>
</dbReference>
<reference evidence="6" key="1">
    <citation type="submission" date="2016-11" db="UniProtKB">
        <authorList>
            <consortium name="WormBaseParasite"/>
        </authorList>
    </citation>
    <scope>IDENTIFICATION</scope>
</reference>
<dbReference type="PANTHER" id="PTHR34401:SF3">
    <property type="entry name" value="DB DOMAIN-CONTAINING PROTEIN"/>
    <property type="match status" value="1"/>
</dbReference>
<organism evidence="4 6">
    <name type="scientific">Bursaphelenchus xylophilus</name>
    <name type="common">Pinewood nematode worm</name>
    <name type="synonym">Aphelenchoides xylophilus</name>
    <dbReference type="NCBI Taxonomy" id="6326"/>
    <lineage>
        <taxon>Eukaryota</taxon>
        <taxon>Metazoa</taxon>
        <taxon>Ecdysozoa</taxon>
        <taxon>Nematoda</taxon>
        <taxon>Chromadorea</taxon>
        <taxon>Rhabditida</taxon>
        <taxon>Tylenchina</taxon>
        <taxon>Tylenchomorpha</taxon>
        <taxon>Aphelenchoidea</taxon>
        <taxon>Aphelenchoididae</taxon>
        <taxon>Bursaphelenchus</taxon>
    </lineage>
</organism>
<evidence type="ECO:0000313" key="4">
    <source>
        <dbReference type="Proteomes" id="UP000095284"/>
    </source>
</evidence>
<keyword evidence="1" id="KW-0732">Signal</keyword>
<feature type="chain" id="PRO_5035399921" evidence="1">
    <location>
        <begin position="21"/>
        <end position="213"/>
    </location>
</feature>
<evidence type="ECO:0000313" key="5">
    <source>
        <dbReference type="Proteomes" id="UP000659654"/>
    </source>
</evidence>
<sequence length="213" mass="23658">MFVRFGFLLLFFLLIKSGESRGSPQCVCDDLKPCANRVSAALPQCATHCSTRLTAIGIDYPAAHKCVKFYQPELNGVITCIRQELDTSCLKSPSDDNPLIQRRSSDSLKLIMLNEINRWIAKNGGVPLKQAVIQAVPFAVCAKQCIDTRTVKCSERMNCGLKLPSDQTIMDTAKRCINSMWTTEKARELCSCLAESGFQKLTNACKKINIEDN</sequence>
<dbReference type="AlphaFoldDB" id="A0A1I7SQ61"/>
<protein>
    <submittedName>
        <fullName evidence="2">(pine wood nematode) hypothetical protein</fullName>
    </submittedName>
</protein>
<keyword evidence="5" id="KW-1185">Reference proteome</keyword>
<dbReference type="OrthoDB" id="5833681at2759"/>
<gene>
    <name evidence="2" type="ORF">BXYJ_LOCUS7239</name>
</gene>
<accession>A0A1I7SQ61</accession>